<feature type="non-terminal residue" evidence="2">
    <location>
        <position position="1"/>
    </location>
</feature>
<accession>A0A8J4FWV2</accession>
<evidence type="ECO:0008006" key="4">
    <source>
        <dbReference type="Google" id="ProtNLM"/>
    </source>
</evidence>
<evidence type="ECO:0000313" key="2">
    <source>
        <dbReference type="EMBL" id="GIL92424.1"/>
    </source>
</evidence>
<feature type="region of interest" description="Disordered" evidence="1">
    <location>
        <begin position="232"/>
        <end position="303"/>
    </location>
</feature>
<comment type="caution">
    <text evidence="2">The sequence shown here is derived from an EMBL/GenBank/DDBJ whole genome shotgun (WGS) entry which is preliminary data.</text>
</comment>
<evidence type="ECO:0000256" key="1">
    <source>
        <dbReference type="SAM" id="MobiDB-lite"/>
    </source>
</evidence>
<name>A0A8J4FWV2_9CHLO</name>
<sequence length="409" mass="42325">ARTADGPSEAATQPQYSHTVRRASELLAEGNWAQCEELLDRELGSQQSTVAEARQETRDLLRALVVAKIHRASYGIGSAAAAEDAAAGATGVHKHHLDGGANESGRHGVGTASAAAAQAVLRWATVRLSGGGSGGSGGGGCLTRRSVLTAGATAVMTPSARAAADAAGNVRLTPPPPPLSISQVRSWFRRLAALVHPDKCRTTHAVPDAIAASAFRLLQEGCDALMADLRREEERGGSGRKRSREPWYGGDFHRSDGSGGAFGSWPSGGDKEADNHEDDDDDDLWRAESRRCPPSPPYSSGGCFPSTCPTTQDEEPGLWDLSLADLRAEVALRQSSVLRPPAGSVTAALPVHIRQRRLRVARSVLAERTAACGLASAAASAVASDVSYPNNVSADFGAGAAGAGGGGFL</sequence>
<evidence type="ECO:0000313" key="3">
    <source>
        <dbReference type="Proteomes" id="UP000747110"/>
    </source>
</evidence>
<dbReference type="InterPro" id="IPR036869">
    <property type="entry name" value="J_dom_sf"/>
</dbReference>
<dbReference type="AlphaFoldDB" id="A0A8J4FWV2"/>
<dbReference type="OrthoDB" id="551617at2759"/>
<dbReference type="Proteomes" id="UP000747110">
    <property type="component" value="Unassembled WGS sequence"/>
</dbReference>
<organism evidence="2 3">
    <name type="scientific">Volvox reticuliferus</name>
    <dbReference type="NCBI Taxonomy" id="1737510"/>
    <lineage>
        <taxon>Eukaryota</taxon>
        <taxon>Viridiplantae</taxon>
        <taxon>Chlorophyta</taxon>
        <taxon>core chlorophytes</taxon>
        <taxon>Chlorophyceae</taxon>
        <taxon>CS clade</taxon>
        <taxon>Chlamydomonadales</taxon>
        <taxon>Volvocaceae</taxon>
        <taxon>Volvox</taxon>
    </lineage>
</organism>
<dbReference type="EMBL" id="BNCP01000077">
    <property type="protein sequence ID" value="GIL92424.1"/>
    <property type="molecule type" value="Genomic_DNA"/>
</dbReference>
<protein>
    <recommendedName>
        <fullName evidence="4">J domain-containing protein</fullName>
    </recommendedName>
</protein>
<dbReference type="InterPro" id="IPR001623">
    <property type="entry name" value="DnaJ_domain"/>
</dbReference>
<gene>
    <name evidence="2" type="ORF">Vretifemale_19992</name>
</gene>
<proteinExistence type="predicted"/>
<dbReference type="SUPFAM" id="SSF46565">
    <property type="entry name" value="Chaperone J-domain"/>
    <property type="match status" value="1"/>
</dbReference>
<keyword evidence="3" id="KW-1185">Reference proteome</keyword>
<reference evidence="2" key="1">
    <citation type="journal article" date="2021" name="Proc. Natl. Acad. Sci. U.S.A.">
        <title>Three genomes in the algal genus Volvox reveal the fate of a haploid sex-determining region after a transition to homothallism.</title>
        <authorList>
            <person name="Yamamoto K."/>
            <person name="Hamaji T."/>
            <person name="Kawai-Toyooka H."/>
            <person name="Matsuzaki R."/>
            <person name="Takahashi F."/>
            <person name="Nishimura Y."/>
            <person name="Kawachi M."/>
            <person name="Noguchi H."/>
            <person name="Minakuchi Y."/>
            <person name="Umen J.G."/>
            <person name="Toyoda A."/>
            <person name="Nozaki H."/>
        </authorList>
    </citation>
    <scope>NUCLEOTIDE SEQUENCE</scope>
    <source>
        <strain evidence="2">NIES-3786</strain>
    </source>
</reference>
<dbReference type="Gene3D" id="1.10.287.110">
    <property type="entry name" value="DnaJ domain"/>
    <property type="match status" value="1"/>
</dbReference>
<dbReference type="CDD" id="cd06257">
    <property type="entry name" value="DnaJ"/>
    <property type="match status" value="1"/>
</dbReference>